<feature type="domain" description="Acyclic terpene utilisation N-terminal" evidence="1">
    <location>
        <begin position="6"/>
        <end position="476"/>
    </location>
</feature>
<dbReference type="InterPro" id="IPR056362">
    <property type="entry name" value="AtuA-like_ferredoxin_dom"/>
</dbReference>
<dbReference type="Pfam" id="PF07287">
    <property type="entry name" value="AtuA"/>
    <property type="match status" value="1"/>
</dbReference>
<sequence length="635" mass="68709">MQTKPIRIGCCSAFWGDSTEAAVQLVNADIDYLVADFLAEITMGIFAAKRVRRGGQPGCDYVELFVNDILPDILPIVAKKGIKVVTNAGALDPTACKAAIESLLEKLQLNHIKVAAVVGDDLLHGQTTSDLASVQESYANTLLPFSPLSTTKHDLASDKMPVDNQTILSLNAYLGGSGIAVALDQGAQIVVTGRTVDSAIVVGPLLHEFKWQPQDPRYHDLLASASLAGHVIECGGHATGGNFTDWRQVAQSDHGGYANLGYPIAEFQENGEFIVTKPEKTGGLVSTMTVSEQILYETMDPARYIMPEVIVDLRQVRLLQVGKDRVRVTGAKGLPPTPWLKCCGIYIDTWQASGDLYLAGEEAKEKALTIGQAIQDRCASIFRRRGLEDFSAFRIEAIGGESLFGPHATSHQPREILLRLVARHPNPSALAIFAREINPMVTSGAPGTGFYGLPQVMPSMVHFPALIPKSHVQTKVLVGKDNQASQTAWLPWDEALSFGHVQPSSHAIPEYKHDGHTPLVKVKLIHVALARSGDKGDVSNIGVIARDLRYLPFIKRSITEEAVGAFMRHHCHGPVQRYELPGLNAFNFVLTHSLGGGGITSMIVDRQGKAFAQLILSGLYVELPASLVPQDPAKL</sequence>
<accession>A0A1X2GI11</accession>
<dbReference type="InterPro" id="IPR010839">
    <property type="entry name" value="AtuA_N"/>
</dbReference>
<dbReference type="Pfam" id="PF23544">
    <property type="entry name" value="AtuA_ferredoxin"/>
    <property type="match status" value="1"/>
</dbReference>
<dbReference type="EMBL" id="MCGT01000013">
    <property type="protein sequence ID" value="ORX54387.1"/>
    <property type="molecule type" value="Genomic_DNA"/>
</dbReference>
<proteinExistence type="predicted"/>
<evidence type="ECO:0000259" key="2">
    <source>
        <dbReference type="Pfam" id="PF23544"/>
    </source>
</evidence>
<dbReference type="PANTHER" id="PTHR47708:SF2">
    <property type="entry name" value="SI:CH73-132F6.5"/>
    <property type="match status" value="1"/>
</dbReference>
<evidence type="ECO:0000313" key="3">
    <source>
        <dbReference type="EMBL" id="ORX54387.1"/>
    </source>
</evidence>
<reference evidence="3 4" key="1">
    <citation type="submission" date="2016-07" db="EMBL/GenBank/DDBJ databases">
        <title>Pervasive Adenine N6-methylation of Active Genes in Fungi.</title>
        <authorList>
            <consortium name="DOE Joint Genome Institute"/>
            <person name="Mondo S.J."/>
            <person name="Dannebaum R.O."/>
            <person name="Kuo R.C."/>
            <person name="Labutti K."/>
            <person name="Haridas S."/>
            <person name="Kuo A."/>
            <person name="Salamov A."/>
            <person name="Ahrendt S.R."/>
            <person name="Lipzen A."/>
            <person name="Sullivan W."/>
            <person name="Andreopoulos W.B."/>
            <person name="Clum A."/>
            <person name="Lindquist E."/>
            <person name="Daum C."/>
            <person name="Ramamoorthy G.K."/>
            <person name="Gryganskyi A."/>
            <person name="Culley D."/>
            <person name="Magnuson J.K."/>
            <person name="James T.Y."/>
            <person name="O'Malley M.A."/>
            <person name="Stajich J.E."/>
            <person name="Spatafora J.W."/>
            <person name="Visel A."/>
            <person name="Grigoriev I.V."/>
        </authorList>
    </citation>
    <scope>NUCLEOTIDE SEQUENCE [LARGE SCALE GENOMIC DNA]</scope>
    <source>
        <strain evidence="3 4">NRRL 3301</strain>
    </source>
</reference>
<comment type="caution">
    <text evidence="3">The sequence shown here is derived from an EMBL/GenBank/DDBJ whole genome shotgun (WGS) entry which is preliminary data.</text>
</comment>
<name>A0A1X2GI11_9FUNG</name>
<evidence type="ECO:0000313" key="4">
    <source>
        <dbReference type="Proteomes" id="UP000242146"/>
    </source>
</evidence>
<dbReference type="PANTHER" id="PTHR47708">
    <property type="match status" value="1"/>
</dbReference>
<dbReference type="AlphaFoldDB" id="A0A1X2GI11"/>
<organism evidence="3 4">
    <name type="scientific">Hesseltinella vesiculosa</name>
    <dbReference type="NCBI Taxonomy" id="101127"/>
    <lineage>
        <taxon>Eukaryota</taxon>
        <taxon>Fungi</taxon>
        <taxon>Fungi incertae sedis</taxon>
        <taxon>Mucoromycota</taxon>
        <taxon>Mucoromycotina</taxon>
        <taxon>Mucoromycetes</taxon>
        <taxon>Mucorales</taxon>
        <taxon>Cunninghamellaceae</taxon>
        <taxon>Hesseltinella</taxon>
    </lineage>
</organism>
<feature type="domain" description="AtuA-like ferredoxin-fold" evidence="2">
    <location>
        <begin position="522"/>
        <end position="617"/>
    </location>
</feature>
<protein>
    <submittedName>
        <fullName evidence="3">DUF1446-domain-containing protein</fullName>
    </submittedName>
</protein>
<keyword evidence="4" id="KW-1185">Reference proteome</keyword>
<gene>
    <name evidence="3" type="ORF">DM01DRAFT_1407249</name>
</gene>
<dbReference type="OrthoDB" id="10265871at2759"/>
<dbReference type="STRING" id="101127.A0A1X2GI11"/>
<dbReference type="Proteomes" id="UP000242146">
    <property type="component" value="Unassembled WGS sequence"/>
</dbReference>
<evidence type="ECO:0000259" key="1">
    <source>
        <dbReference type="Pfam" id="PF07287"/>
    </source>
</evidence>